<dbReference type="Gene3D" id="2.40.170.20">
    <property type="entry name" value="TonB-dependent receptor, beta-barrel domain"/>
    <property type="match status" value="3"/>
</dbReference>
<dbReference type="AlphaFoldDB" id="A0A7G5IEU6"/>
<keyword evidence="10 11" id="KW-0998">Cell outer membrane</keyword>
<dbReference type="InterPro" id="IPR012910">
    <property type="entry name" value="Plug_dom"/>
</dbReference>
<keyword evidence="6" id="KW-0408">Iron</keyword>
<evidence type="ECO:0000313" key="16">
    <source>
        <dbReference type="EMBL" id="QMW21888.1"/>
    </source>
</evidence>
<keyword evidence="8 12" id="KW-0798">TonB box</keyword>
<evidence type="ECO:0000256" key="2">
    <source>
        <dbReference type="ARBA" id="ARBA00022448"/>
    </source>
</evidence>
<feature type="domain" description="TonB-dependent receptor-like beta-barrel" evidence="14">
    <location>
        <begin position="347"/>
        <end position="882"/>
    </location>
</feature>
<evidence type="ECO:0000256" key="8">
    <source>
        <dbReference type="ARBA" id="ARBA00023077"/>
    </source>
</evidence>
<evidence type="ECO:0000256" key="10">
    <source>
        <dbReference type="ARBA" id="ARBA00023237"/>
    </source>
</evidence>
<evidence type="ECO:0000256" key="6">
    <source>
        <dbReference type="ARBA" id="ARBA00023004"/>
    </source>
</evidence>
<dbReference type="Pfam" id="PF07715">
    <property type="entry name" value="Plug"/>
    <property type="match status" value="1"/>
</dbReference>
<dbReference type="GO" id="GO:0006826">
    <property type="term" value="P:iron ion transport"/>
    <property type="evidence" value="ECO:0007669"/>
    <property type="project" value="UniProtKB-KW"/>
</dbReference>
<keyword evidence="13" id="KW-0732">Signal</keyword>
<feature type="chain" id="PRO_5028954648" evidence="13">
    <location>
        <begin position="28"/>
        <end position="917"/>
    </location>
</feature>
<dbReference type="GO" id="GO:0009279">
    <property type="term" value="C:cell outer membrane"/>
    <property type="evidence" value="ECO:0007669"/>
    <property type="project" value="UniProtKB-SubCell"/>
</dbReference>
<evidence type="ECO:0000313" key="17">
    <source>
        <dbReference type="Proteomes" id="UP000515292"/>
    </source>
</evidence>
<keyword evidence="7" id="KW-0406">Ion transport</keyword>
<reference evidence="16 17" key="1">
    <citation type="submission" date="2020-07" db="EMBL/GenBank/DDBJ databases">
        <title>Complete genome sequence for Sandaracinobacter sp. M6.</title>
        <authorList>
            <person name="Tang Y."/>
            <person name="Liu Q."/>
            <person name="Guo Z."/>
            <person name="Lei P."/>
            <person name="Huang B."/>
        </authorList>
    </citation>
    <scope>NUCLEOTIDE SEQUENCE [LARGE SCALE GENOMIC DNA]</scope>
    <source>
        <strain evidence="16 17">M6</strain>
    </source>
</reference>
<keyword evidence="17" id="KW-1185">Reference proteome</keyword>
<comment type="subcellular location">
    <subcellularLocation>
        <location evidence="1 11">Cell outer membrane</location>
        <topology evidence="1 11">Multi-pass membrane protein</topology>
    </subcellularLocation>
</comment>
<dbReference type="RefSeq" id="WP_182294734.1">
    <property type="nucleotide sequence ID" value="NZ_CP059851.1"/>
</dbReference>
<evidence type="ECO:0000259" key="14">
    <source>
        <dbReference type="Pfam" id="PF00593"/>
    </source>
</evidence>
<gene>
    <name evidence="16" type="ORF">H3309_10865</name>
</gene>
<evidence type="ECO:0000256" key="4">
    <source>
        <dbReference type="ARBA" id="ARBA00022496"/>
    </source>
</evidence>
<keyword evidence="3 11" id="KW-1134">Transmembrane beta strand</keyword>
<dbReference type="PANTHER" id="PTHR32552:SF81">
    <property type="entry name" value="TONB-DEPENDENT OUTER MEMBRANE RECEPTOR"/>
    <property type="match status" value="1"/>
</dbReference>
<evidence type="ECO:0000256" key="3">
    <source>
        <dbReference type="ARBA" id="ARBA00022452"/>
    </source>
</evidence>
<dbReference type="InterPro" id="IPR039426">
    <property type="entry name" value="TonB-dep_rcpt-like"/>
</dbReference>
<dbReference type="PROSITE" id="PS52016">
    <property type="entry name" value="TONB_DEPENDENT_REC_3"/>
    <property type="match status" value="1"/>
</dbReference>
<protein>
    <submittedName>
        <fullName evidence="16">TonB-dependent receptor</fullName>
    </submittedName>
</protein>
<evidence type="ECO:0000256" key="7">
    <source>
        <dbReference type="ARBA" id="ARBA00023065"/>
    </source>
</evidence>
<feature type="signal peptide" evidence="13">
    <location>
        <begin position="1"/>
        <end position="27"/>
    </location>
</feature>
<dbReference type="PANTHER" id="PTHR32552">
    <property type="entry name" value="FERRICHROME IRON RECEPTOR-RELATED"/>
    <property type="match status" value="1"/>
</dbReference>
<accession>A0A7G5IEU6</accession>
<keyword evidence="9 11" id="KW-0472">Membrane</keyword>
<dbReference type="InterPro" id="IPR000531">
    <property type="entry name" value="Beta-barrel_TonB"/>
</dbReference>
<dbReference type="EMBL" id="CP059851">
    <property type="protein sequence ID" value="QMW21888.1"/>
    <property type="molecule type" value="Genomic_DNA"/>
</dbReference>
<name>A0A7G5IEU6_9SPHN</name>
<organism evidence="16 17">
    <name type="scientific">Sandaracinobacteroides saxicola</name>
    <dbReference type="NCBI Taxonomy" id="2759707"/>
    <lineage>
        <taxon>Bacteria</taxon>
        <taxon>Pseudomonadati</taxon>
        <taxon>Pseudomonadota</taxon>
        <taxon>Alphaproteobacteria</taxon>
        <taxon>Sphingomonadales</taxon>
        <taxon>Sphingosinicellaceae</taxon>
        <taxon>Sandaracinobacteroides</taxon>
    </lineage>
</organism>
<dbReference type="SUPFAM" id="SSF56935">
    <property type="entry name" value="Porins"/>
    <property type="match status" value="1"/>
</dbReference>
<sequence length="917" mass="99510">MATARTAFRLALISSTMLAALASPALAQTVAAPATAAAAEDVGDDIVVTAQRRAERVQDIPLSVSAISGDALKNAAVTDVERIEQLVPGVRFGRSGAALRPAIRGTYTENVAVNGDPRIGIYVDDIYQSRTQQIPPIVDLDRVEVQKGPQGTLYGRNSFGGNIAFNSALPKNEFAAGIDALYGRYNHIRGEAFVNLPISDGVALRIAGMGEQSDGYIRNRNPNGNDAGDNDQAFVRGTLRIAPSNIEGLEVLLRGSYLWQGGNGIYGFGYKEVGVLVDRDLIRQPGGSITRNGVTYNFPNGFNGQSWTGTPLNVDSRYRDGIPDVNGVDVGIPVDADPYVIDFAGKTFRRTRQHQWGGTISYDVGAVKLRSITSYTDFNNLVTGNSLTPVQLNFSYIRTRAKTFTQEVQLLSSDTTSPFQYIVGGYYYNDNITEHNVTNVNRAYNTVGAPAGQKLYNWGFTALPTLANGTTVGNIDQTFAYDSLTAYQQKIKSLAAYGQLSYTFAEKLTVTGGIRYTSDRKTQLSSRFNTFPGSSPLYYAHSIDDPINYTCGGLIAANSASNAPASAIASAYNFVCNNLTQDFVTWRAAVDYKFSRDHMIYASVSTGAHSGGFNTGVVNIGGVNTLLAFAPEYVTAYEIGTKNTLLDGKLTLNAAAFLNNFRDLQAQTSIPNPANPAAVLALVQNIGKDRAYGVDLEMVARPTPNLTFNLAFNWLHAREIEYAVNTFNFGGIASFCSTTVTPDCNLSTGEQNTVQGTPFPNVRTDPNRFVPVVAPDGSQVTVGGVPQWRYVIAGKGRDGTVYQSRKAFQPDYTVQVGIAYRIDMGDAGSLTPEVQTYFSSDYILTDLTPDFGNQKAFTRTDLRLTWRSADERFRIQAFVNNIEDTAVITRAVYASNRTLQASFAIPRTYGVQAGFKF</sequence>
<evidence type="ECO:0000256" key="1">
    <source>
        <dbReference type="ARBA" id="ARBA00004571"/>
    </source>
</evidence>
<evidence type="ECO:0000259" key="15">
    <source>
        <dbReference type="Pfam" id="PF07715"/>
    </source>
</evidence>
<dbReference type="InterPro" id="IPR036942">
    <property type="entry name" value="Beta-barrel_TonB_sf"/>
</dbReference>
<evidence type="ECO:0000256" key="13">
    <source>
        <dbReference type="SAM" id="SignalP"/>
    </source>
</evidence>
<evidence type="ECO:0000256" key="11">
    <source>
        <dbReference type="PROSITE-ProRule" id="PRU01360"/>
    </source>
</evidence>
<dbReference type="Pfam" id="PF00593">
    <property type="entry name" value="TonB_dep_Rec_b-barrel"/>
    <property type="match status" value="1"/>
</dbReference>
<evidence type="ECO:0000256" key="5">
    <source>
        <dbReference type="ARBA" id="ARBA00022692"/>
    </source>
</evidence>
<dbReference type="KEGG" id="sand:H3309_10865"/>
<feature type="domain" description="TonB-dependent receptor plug" evidence="15">
    <location>
        <begin position="57"/>
        <end position="161"/>
    </location>
</feature>
<evidence type="ECO:0000256" key="12">
    <source>
        <dbReference type="RuleBase" id="RU003357"/>
    </source>
</evidence>
<dbReference type="Proteomes" id="UP000515292">
    <property type="component" value="Chromosome"/>
</dbReference>
<keyword evidence="2 11" id="KW-0813">Transport</keyword>
<comment type="similarity">
    <text evidence="11 12">Belongs to the TonB-dependent receptor family.</text>
</comment>
<keyword evidence="4" id="KW-0410">Iron transport</keyword>
<keyword evidence="16" id="KW-0675">Receptor</keyword>
<evidence type="ECO:0000256" key="9">
    <source>
        <dbReference type="ARBA" id="ARBA00023136"/>
    </source>
</evidence>
<keyword evidence="5 11" id="KW-0812">Transmembrane</keyword>
<proteinExistence type="inferred from homology"/>